<evidence type="ECO:0000313" key="4">
    <source>
        <dbReference type="RefSeq" id="XP_036680289.1"/>
    </source>
</evidence>
<feature type="region of interest" description="Disordered" evidence="2">
    <location>
        <begin position="29"/>
        <end position="48"/>
    </location>
</feature>
<dbReference type="Gene3D" id="2.60.120.590">
    <property type="entry name" value="Alpha-ketoglutarate-dependent dioxygenase AlkB-like"/>
    <property type="match status" value="1"/>
</dbReference>
<dbReference type="GO" id="GO:0070938">
    <property type="term" value="C:contractile ring"/>
    <property type="evidence" value="ECO:0007669"/>
    <property type="project" value="TreeGrafter"/>
</dbReference>
<feature type="region of interest" description="Disordered" evidence="2">
    <location>
        <begin position="1"/>
        <end position="20"/>
    </location>
</feature>
<dbReference type="Proteomes" id="UP000694857">
    <property type="component" value="Chromosome 15"/>
</dbReference>
<protein>
    <submittedName>
        <fullName evidence="4">Alpha-ketoglutarate-dependent dioxygenase alkB homolog 4 isoform X1</fullName>
    </submittedName>
</protein>
<dbReference type="InterPro" id="IPR037151">
    <property type="entry name" value="AlkB-like_sf"/>
</dbReference>
<dbReference type="RefSeq" id="XP_036680289.1">
    <property type="nucleotide sequence ID" value="XM_036824394.1"/>
</dbReference>
<dbReference type="KEGG" id="bmus:118880652"/>
<proteinExistence type="predicted"/>
<gene>
    <name evidence="4" type="primary">ALKBH4</name>
</gene>
<accession>A0A8B8V626</accession>
<keyword evidence="4" id="KW-0560">Oxidoreductase</keyword>
<feature type="compositionally biased region" description="Basic and acidic residues" evidence="2">
    <location>
        <begin position="35"/>
        <end position="44"/>
    </location>
</feature>
<keyword evidence="4" id="KW-0223">Dioxygenase</keyword>
<dbReference type="GO" id="GO:0051213">
    <property type="term" value="F:dioxygenase activity"/>
    <property type="evidence" value="ECO:0007669"/>
    <property type="project" value="UniProtKB-KW"/>
</dbReference>
<dbReference type="InterPro" id="IPR032857">
    <property type="entry name" value="ALKBH4"/>
</dbReference>
<dbReference type="GO" id="GO:0031032">
    <property type="term" value="P:actomyosin structure organization"/>
    <property type="evidence" value="ECO:0007669"/>
    <property type="project" value="TreeGrafter"/>
</dbReference>
<dbReference type="GO" id="GO:0032451">
    <property type="term" value="F:demethylase activity"/>
    <property type="evidence" value="ECO:0007669"/>
    <property type="project" value="TreeGrafter"/>
</dbReference>
<keyword evidence="3" id="KW-1185">Reference proteome</keyword>
<dbReference type="CTD" id="54784"/>
<dbReference type="PANTHER" id="PTHR12463:SF0">
    <property type="entry name" value="ALPHA-KETOGLUTARATE-DEPENDENT DIOXYGENASE ALKB HOMOLOG 4"/>
    <property type="match status" value="1"/>
</dbReference>
<dbReference type="GO" id="GO:0030496">
    <property type="term" value="C:midbody"/>
    <property type="evidence" value="ECO:0007669"/>
    <property type="project" value="TreeGrafter"/>
</dbReference>
<comment type="cofactor">
    <cofactor evidence="1">
        <name>Fe(2+)</name>
        <dbReference type="ChEBI" id="CHEBI:29033"/>
    </cofactor>
</comment>
<evidence type="ECO:0000256" key="1">
    <source>
        <dbReference type="ARBA" id="ARBA00001954"/>
    </source>
</evidence>
<evidence type="ECO:0000256" key="2">
    <source>
        <dbReference type="SAM" id="MobiDB-lite"/>
    </source>
</evidence>
<dbReference type="SUPFAM" id="SSF51197">
    <property type="entry name" value="Clavaminate synthase-like"/>
    <property type="match status" value="1"/>
</dbReference>
<dbReference type="GeneID" id="118880652"/>
<evidence type="ECO:0000313" key="3">
    <source>
        <dbReference type="Proteomes" id="UP000694857"/>
    </source>
</evidence>
<organism evidence="3 4">
    <name type="scientific">Balaenoptera musculus</name>
    <name type="common">Blue whale</name>
    <dbReference type="NCBI Taxonomy" id="9771"/>
    <lineage>
        <taxon>Eukaryota</taxon>
        <taxon>Metazoa</taxon>
        <taxon>Chordata</taxon>
        <taxon>Craniata</taxon>
        <taxon>Vertebrata</taxon>
        <taxon>Euteleostomi</taxon>
        <taxon>Mammalia</taxon>
        <taxon>Eutheria</taxon>
        <taxon>Laurasiatheria</taxon>
        <taxon>Artiodactyla</taxon>
        <taxon>Whippomorpha</taxon>
        <taxon>Cetacea</taxon>
        <taxon>Mysticeti</taxon>
        <taxon>Balaenopteridae</taxon>
        <taxon>Balaenoptera</taxon>
    </lineage>
</organism>
<dbReference type="PANTHER" id="PTHR12463">
    <property type="entry name" value="OXYGENASE-RELATED"/>
    <property type="match status" value="1"/>
</dbReference>
<reference evidence="4" key="1">
    <citation type="submission" date="2025-08" db="UniProtKB">
        <authorList>
            <consortium name="RefSeq"/>
        </authorList>
    </citation>
    <scope>IDENTIFICATION</scope>
    <source>
        <tissue evidence="4">Epidermis and Blubber</tissue>
    </source>
</reference>
<dbReference type="AlphaFoldDB" id="A0A8B8V626"/>
<name>A0A8B8V626_BALMU</name>
<dbReference type="OrthoDB" id="442860at2759"/>
<dbReference type="GO" id="GO:0003779">
    <property type="term" value="F:actin binding"/>
    <property type="evidence" value="ECO:0007669"/>
    <property type="project" value="TreeGrafter"/>
</dbReference>
<dbReference type="GO" id="GO:0070988">
    <property type="term" value="P:demethylation"/>
    <property type="evidence" value="ECO:0007669"/>
    <property type="project" value="InterPro"/>
</dbReference>
<sequence>MARRRGPRGPDRRHGNPVLAPAVVRFQEVAPRESVGGDDRKEAAARTSCPARALQLPAAPAAPRLRPGCQDAAMAAAAVAAPEVLRECGCKGIRTCLICERQRGGDPPWQHPPQKTHRFIYYADTGWAVGAEESDFEGWAFPFPGVTLIEDFVTPAEEAEMVRLMDRDPWKLSQSGRRKQTLLTDLSEARPRTSDYGPKVNFRKQKLKTAGFRGLPSFSREVVRRMGLYPVLEDFRPVEQCNLDYCPERGSAIDPHLDDSWLWGERLVSLNLLAPTVLSMSREAPGSLLLCLAPSGLPQAPAEGAPAPGRSVPCREVEVAVPLPRRALLVLTRAARHQWKHAIHRRHIGARRVSATFRELSAEFGPGGRQRELGQELLQTSLSFQGRPT</sequence>